<dbReference type="PRINTS" id="PR00929">
    <property type="entry name" value="ATHOOK"/>
</dbReference>
<proteinExistence type="predicted"/>
<dbReference type="PROSITE" id="PS51742">
    <property type="entry name" value="PPC"/>
    <property type="match status" value="1"/>
</dbReference>
<keyword evidence="5" id="KW-0539">Nucleus</keyword>
<gene>
    <name evidence="8" type="ORF">HannXRQ_Chr10g0316201</name>
</gene>
<dbReference type="Gene3D" id="3.30.1330.80">
    <property type="entry name" value="Hypothetical protein, similar to alpha- acetolactate decarboxylase, domain 2"/>
    <property type="match status" value="1"/>
</dbReference>
<dbReference type="OMA" id="PMAPRME"/>
<dbReference type="Pfam" id="PF03479">
    <property type="entry name" value="PCC"/>
    <property type="match status" value="1"/>
</dbReference>
<dbReference type="PANTHER" id="PTHR31500">
    <property type="entry name" value="AT-HOOK MOTIF NUCLEAR-LOCALIZED PROTEIN 9"/>
    <property type="match status" value="1"/>
</dbReference>
<comment type="function">
    <text evidence="1 5">Transcription factor that specifically binds AT-rich DNA sequences related to the nuclear matrix attachment regions (MARs).</text>
</comment>
<dbReference type="InterPro" id="IPR017956">
    <property type="entry name" value="AT_hook_DNA-bd_motif"/>
</dbReference>
<keyword evidence="2 5" id="KW-0805">Transcription regulation</keyword>
<keyword evidence="9" id="KW-1185">Reference proteome</keyword>
<dbReference type="GO" id="GO:0003680">
    <property type="term" value="F:minor groove of adenine-thymine-rich DNA binding"/>
    <property type="evidence" value="ECO:0007669"/>
    <property type="project" value="UniProtKB-UniRule"/>
</dbReference>
<dbReference type="GO" id="GO:0005634">
    <property type="term" value="C:nucleus"/>
    <property type="evidence" value="ECO:0007669"/>
    <property type="project" value="UniProtKB-SubCell"/>
</dbReference>
<organism evidence="8 9">
    <name type="scientific">Helianthus annuus</name>
    <name type="common">Common sunflower</name>
    <dbReference type="NCBI Taxonomy" id="4232"/>
    <lineage>
        <taxon>Eukaryota</taxon>
        <taxon>Viridiplantae</taxon>
        <taxon>Streptophyta</taxon>
        <taxon>Embryophyta</taxon>
        <taxon>Tracheophyta</taxon>
        <taxon>Spermatophyta</taxon>
        <taxon>Magnoliopsida</taxon>
        <taxon>eudicotyledons</taxon>
        <taxon>Gunneridae</taxon>
        <taxon>Pentapetalae</taxon>
        <taxon>asterids</taxon>
        <taxon>campanulids</taxon>
        <taxon>Asterales</taxon>
        <taxon>Asteraceae</taxon>
        <taxon>Asteroideae</taxon>
        <taxon>Heliantheae alliance</taxon>
        <taxon>Heliantheae</taxon>
        <taxon>Helianthus</taxon>
    </lineage>
</organism>
<dbReference type="PANTHER" id="PTHR31500:SF85">
    <property type="entry name" value="AT-HOOK MOTIF NUCLEAR-LOCALIZED PROTEIN"/>
    <property type="match status" value="1"/>
</dbReference>
<evidence type="ECO:0000256" key="2">
    <source>
        <dbReference type="ARBA" id="ARBA00023015"/>
    </source>
</evidence>
<evidence type="ECO:0000313" key="9">
    <source>
        <dbReference type="Proteomes" id="UP000215914"/>
    </source>
</evidence>
<protein>
    <recommendedName>
        <fullName evidence="5">AT-hook motif nuclear-localized protein</fullName>
    </recommendedName>
</protein>
<evidence type="ECO:0000256" key="5">
    <source>
        <dbReference type="RuleBase" id="RU367031"/>
    </source>
</evidence>
<name>A0A251TQN4_HELAN</name>
<reference evidence="9" key="1">
    <citation type="journal article" date="2017" name="Nature">
        <title>The sunflower genome provides insights into oil metabolism, flowering and Asterid evolution.</title>
        <authorList>
            <person name="Badouin H."/>
            <person name="Gouzy J."/>
            <person name="Grassa C.J."/>
            <person name="Murat F."/>
            <person name="Staton S.E."/>
            <person name="Cottret L."/>
            <person name="Lelandais-Briere C."/>
            <person name="Owens G.L."/>
            <person name="Carrere S."/>
            <person name="Mayjonade B."/>
            <person name="Legrand L."/>
            <person name="Gill N."/>
            <person name="Kane N.C."/>
            <person name="Bowers J.E."/>
            <person name="Hubner S."/>
            <person name="Bellec A."/>
            <person name="Berard A."/>
            <person name="Berges H."/>
            <person name="Blanchet N."/>
            <person name="Boniface M.C."/>
            <person name="Brunel D."/>
            <person name="Catrice O."/>
            <person name="Chaidir N."/>
            <person name="Claudel C."/>
            <person name="Donnadieu C."/>
            <person name="Faraut T."/>
            <person name="Fievet G."/>
            <person name="Helmstetter N."/>
            <person name="King M."/>
            <person name="Knapp S.J."/>
            <person name="Lai Z."/>
            <person name="Le Paslier M.C."/>
            <person name="Lippi Y."/>
            <person name="Lorenzon L."/>
            <person name="Mandel J.R."/>
            <person name="Marage G."/>
            <person name="Marchand G."/>
            <person name="Marquand E."/>
            <person name="Bret-Mestries E."/>
            <person name="Morien E."/>
            <person name="Nambeesan S."/>
            <person name="Nguyen T."/>
            <person name="Pegot-Espagnet P."/>
            <person name="Pouilly N."/>
            <person name="Raftis F."/>
            <person name="Sallet E."/>
            <person name="Schiex T."/>
            <person name="Thomas J."/>
            <person name="Vandecasteele C."/>
            <person name="Vares D."/>
            <person name="Vear F."/>
            <person name="Vautrin S."/>
            <person name="Crespi M."/>
            <person name="Mangin B."/>
            <person name="Burke J.M."/>
            <person name="Salse J."/>
            <person name="Munos S."/>
            <person name="Vincourt P."/>
            <person name="Rieseberg L.H."/>
            <person name="Langlade N.B."/>
        </authorList>
    </citation>
    <scope>NUCLEOTIDE SEQUENCE [LARGE SCALE GENOMIC DNA]</scope>
    <source>
        <strain evidence="9">cv. SF193</strain>
    </source>
</reference>
<dbReference type="SUPFAM" id="SSF117856">
    <property type="entry name" value="AF0104/ALDC/Ptd012-like"/>
    <property type="match status" value="1"/>
</dbReference>
<evidence type="ECO:0000256" key="6">
    <source>
        <dbReference type="SAM" id="MobiDB-lite"/>
    </source>
</evidence>
<dbReference type="InParanoid" id="A0A251TQN4"/>
<dbReference type="Proteomes" id="UP000215914">
    <property type="component" value="Chromosome 10"/>
</dbReference>
<evidence type="ECO:0000256" key="3">
    <source>
        <dbReference type="ARBA" id="ARBA00023125"/>
    </source>
</evidence>
<keyword evidence="3 5" id="KW-0238">DNA-binding</keyword>
<comment type="domain">
    <text evidence="5">The PPC domain mediates interactions between AHL proteins.</text>
</comment>
<dbReference type="EMBL" id="CM007899">
    <property type="protein sequence ID" value="OTG13033.1"/>
    <property type="molecule type" value="Genomic_DNA"/>
</dbReference>
<dbReference type="CDD" id="cd11378">
    <property type="entry name" value="DUF296"/>
    <property type="match status" value="1"/>
</dbReference>
<sequence length="261" mass="27613">MAFQPSTINNMQLAYAPDGTVAYTNLLPPASSRTTAYNQQDNLNGGTRGGGVDPGDSNYALVTAGTDVVKRRRGRPRKNPIDGSRPLAAAAQSGAFSPLGPNLVKRPRGRPPGSTKKIQPVASGSPAGGFMVHILDVKAGEDILKKLVWASSQNSTRALCILSATGVISKVRLEQRATIGGTVTYEGRFEMLSLSGTFRVPENDNQRSRICGLTVVLAGPDGYALGGNVAGVLTAASPVQVCPPFFVFWTKHHQTLLKEIE</sequence>
<feature type="domain" description="PPC" evidence="7">
    <location>
        <begin position="126"/>
        <end position="261"/>
    </location>
</feature>
<keyword evidence="4 5" id="KW-0804">Transcription</keyword>
<evidence type="ECO:0000313" key="8">
    <source>
        <dbReference type="EMBL" id="OTG13033.1"/>
    </source>
</evidence>
<evidence type="ECO:0000256" key="4">
    <source>
        <dbReference type="ARBA" id="ARBA00023163"/>
    </source>
</evidence>
<comment type="subcellular location">
    <subcellularLocation>
        <location evidence="5">Nucleus</location>
    </subcellularLocation>
</comment>
<dbReference type="InterPro" id="IPR005175">
    <property type="entry name" value="PPC_dom"/>
</dbReference>
<evidence type="ECO:0000259" key="7">
    <source>
        <dbReference type="PROSITE" id="PS51742"/>
    </source>
</evidence>
<dbReference type="AlphaFoldDB" id="A0A251TQN4"/>
<accession>A0A251TQN4</accession>
<evidence type="ECO:0000256" key="1">
    <source>
        <dbReference type="ARBA" id="ARBA00003687"/>
    </source>
</evidence>
<feature type="region of interest" description="Disordered" evidence="6">
    <location>
        <begin position="37"/>
        <end position="58"/>
    </location>
</feature>
<dbReference type="InterPro" id="IPR039605">
    <property type="entry name" value="AHL"/>
</dbReference>
<feature type="region of interest" description="Disordered" evidence="6">
    <location>
        <begin position="71"/>
        <end position="122"/>
    </location>
</feature>